<dbReference type="Gene3D" id="3.40.50.1000">
    <property type="entry name" value="HAD superfamily/HAD-like"/>
    <property type="match status" value="1"/>
</dbReference>
<dbReference type="GO" id="GO:0005615">
    <property type="term" value="C:extracellular space"/>
    <property type="evidence" value="ECO:0007669"/>
    <property type="project" value="TreeGrafter"/>
</dbReference>
<dbReference type="Pfam" id="PF03031">
    <property type="entry name" value="NIF"/>
    <property type="match status" value="1"/>
</dbReference>
<evidence type="ECO:0000256" key="3">
    <source>
        <dbReference type="SAM" id="Coils"/>
    </source>
</evidence>
<dbReference type="InterPro" id="IPR032942">
    <property type="entry name" value="BPI/LBP/Plunc"/>
</dbReference>
<dbReference type="Pfam" id="PF01273">
    <property type="entry name" value="LBP_BPI_CETP"/>
    <property type="match status" value="1"/>
</dbReference>
<evidence type="ECO:0000256" key="1">
    <source>
        <dbReference type="ARBA" id="ARBA00007292"/>
    </source>
</evidence>
<dbReference type="GO" id="GO:0016791">
    <property type="term" value="F:phosphatase activity"/>
    <property type="evidence" value="ECO:0007669"/>
    <property type="project" value="InterPro"/>
</dbReference>
<dbReference type="InterPro" id="IPR036412">
    <property type="entry name" value="HAD-like_sf"/>
</dbReference>
<comment type="caution">
    <text evidence="6">The sequence shown here is derived from an EMBL/GenBank/DDBJ whole genome shotgun (WGS) entry which is preliminary data.</text>
</comment>
<feature type="region of interest" description="Disordered" evidence="4">
    <location>
        <begin position="123"/>
        <end position="155"/>
    </location>
</feature>
<dbReference type="SMART" id="SM00329">
    <property type="entry name" value="BPI2"/>
    <property type="match status" value="1"/>
</dbReference>
<feature type="domain" description="FCP1 homology" evidence="5">
    <location>
        <begin position="294"/>
        <end position="437"/>
    </location>
</feature>
<dbReference type="EMBL" id="JAUCMV010000001">
    <property type="protein sequence ID" value="KAK0424006.1"/>
    <property type="molecule type" value="Genomic_DNA"/>
</dbReference>
<keyword evidence="7" id="KW-1185">Reference proteome</keyword>
<dbReference type="InterPro" id="IPR011948">
    <property type="entry name" value="Dullard_phosphatase"/>
</dbReference>
<dbReference type="PROSITE" id="PS50969">
    <property type="entry name" value="FCP1"/>
    <property type="match status" value="1"/>
</dbReference>
<dbReference type="GO" id="GO:0008289">
    <property type="term" value="F:lipid binding"/>
    <property type="evidence" value="ECO:0007669"/>
    <property type="project" value="InterPro"/>
</dbReference>
<evidence type="ECO:0000256" key="4">
    <source>
        <dbReference type="SAM" id="MobiDB-lite"/>
    </source>
</evidence>
<name>A0AA39M716_9BILA</name>
<accession>A0AA39M716</accession>
<dbReference type="Proteomes" id="UP001175271">
    <property type="component" value="Unassembled WGS sequence"/>
</dbReference>
<dbReference type="SMART" id="SM00328">
    <property type="entry name" value="BPI1"/>
    <property type="match status" value="1"/>
</dbReference>
<keyword evidence="3" id="KW-0175">Coiled coil</keyword>
<comment type="similarity">
    <text evidence="1">Belongs to the BPI/LBP/Plunc superfamily. BPI/LBP family.</text>
</comment>
<dbReference type="SUPFAM" id="SSF55394">
    <property type="entry name" value="Bactericidal permeability-increasing protein, BPI"/>
    <property type="match status" value="2"/>
</dbReference>
<dbReference type="InterPro" id="IPR001124">
    <property type="entry name" value="Lipid-bd_serum_glycop_C"/>
</dbReference>
<organism evidence="6 7">
    <name type="scientific">Steinernema hermaphroditum</name>
    <dbReference type="NCBI Taxonomy" id="289476"/>
    <lineage>
        <taxon>Eukaryota</taxon>
        <taxon>Metazoa</taxon>
        <taxon>Ecdysozoa</taxon>
        <taxon>Nematoda</taxon>
        <taxon>Chromadorea</taxon>
        <taxon>Rhabditida</taxon>
        <taxon>Tylenchina</taxon>
        <taxon>Panagrolaimomorpha</taxon>
        <taxon>Strongyloidoidea</taxon>
        <taxon>Steinernematidae</taxon>
        <taxon>Steinernema</taxon>
    </lineage>
</organism>
<dbReference type="Pfam" id="PF02886">
    <property type="entry name" value="LBP_BPI_CETP_C"/>
    <property type="match status" value="1"/>
</dbReference>
<evidence type="ECO:0000313" key="6">
    <source>
        <dbReference type="EMBL" id="KAK0424006.1"/>
    </source>
</evidence>
<protein>
    <recommendedName>
        <fullName evidence="5">FCP1 homology domain-containing protein</fullName>
    </recommendedName>
</protein>
<feature type="compositionally biased region" description="Polar residues" evidence="4">
    <location>
        <begin position="26"/>
        <end position="36"/>
    </location>
</feature>
<feature type="region of interest" description="Disordered" evidence="4">
    <location>
        <begin position="1"/>
        <end position="62"/>
    </location>
</feature>
<dbReference type="SUPFAM" id="SSF56784">
    <property type="entry name" value="HAD-like"/>
    <property type="match status" value="1"/>
</dbReference>
<evidence type="ECO:0000259" key="5">
    <source>
        <dbReference type="PROSITE" id="PS50969"/>
    </source>
</evidence>
<dbReference type="PANTHER" id="PTHR10504">
    <property type="entry name" value="BACTERICIDAL PERMEABILITY-INCREASING BPI PROTEIN-RELATED"/>
    <property type="match status" value="1"/>
</dbReference>
<dbReference type="InterPro" id="IPR004274">
    <property type="entry name" value="FCP1_dom"/>
</dbReference>
<dbReference type="FunFam" id="3.40.50.1000:FF:000093">
    <property type="entry name" value="NLI interacting factor-like phosphatase family protein"/>
    <property type="match status" value="1"/>
</dbReference>
<proteinExistence type="inferred from homology"/>
<dbReference type="AlphaFoldDB" id="A0AA39M716"/>
<dbReference type="CDD" id="cd07521">
    <property type="entry name" value="HAD_FCP1-like"/>
    <property type="match status" value="1"/>
</dbReference>
<gene>
    <name evidence="6" type="ORF">QR680_008453</name>
</gene>
<keyword evidence="2" id="KW-1015">Disulfide bond</keyword>
<evidence type="ECO:0000313" key="7">
    <source>
        <dbReference type="Proteomes" id="UP001175271"/>
    </source>
</evidence>
<dbReference type="InterPro" id="IPR023214">
    <property type="entry name" value="HAD_sf"/>
</dbReference>
<sequence>MSSVQAGFPPSANDPSLPYGFRRLNSKSGRVNNSATKPVPPPYYWNGANQQQPQPYYGRNGVQEEKLDDWSTFSYNRSRPSPLLQPKYAQPASFPLNLPYSMNRGSPAPKSKNPVNRSSIYNDLDTAVLPPPPVTSKGADRVWRPSTVPPISTQPKPQAIVKPIFPQKQVVWSVPIDPDKPTQQPKVHRLMPSGTVYDQRSIRMTNRLTKPRLPRFFQSLCCCIRPNSSKEKKRIPAGKAENSATSIITQVAKNGHSAGVGQSLKPDVTDGIIASALPNGTTVAPSAAPDILAAAAAQIKPVKNADFVIPVEIDNVIHQVYVLKRPYVDEFLEKVGPKYECVLFTASLAKYADPVADLLDKHGVFRSRLFREACVFSKGNYVKDLARLGRDLKQVLIVDNSPASYAFHPENAIPVQTWFDDPDDIELLDILPLLDQIAEADNVYSVLNNSNDDLNRSSSLEYPECRAASCAPCMTTLALLVLLLISRASAGDVHPLLLAERFSGESAALRLRIQPKAVLHFNQIASDLLVDQLPRLVIPSINHKLPADQGIIRLSRIHISRFKKAQIHEIKLAEPNRIIWKMENLNVGLIGDLSGNVNILVPLDLEGKAEVLAEGLNFHLNSSIGRNENGSAVIKPLACTATIRTVDVMNHNGGIFGLALNVFKQAIAENVRHLLMAQICKEVKKFIDEVLNRRLADTQSKVSLNETMKLNSFGKMERNGTSGPIDAISDALMDKKMVSDFFIDYRLTETPICDHNGLELASVGEISYLGLGNTPFDARPLEWPAKKARNSSSISIMVADYLPNTFLYHAYKQGFLKFILNDKSPNIGSFLKTKCDENAVCISEILPALGDHFPDHPIELVFVASRAPAILFSQKQGGVISINVHGMLLLYAIEGSQKKQASVFHVDVVAENKLRVQNNTLQGTVSLSRFSLRNETGIVKVTDSDLSDLGILCSELLENLFNTALENGFPIPLPPVVQLDNVDVEIMNRNVFINADFRLEKRALGDLIVRAIFGMAPPKIVGQVSKQTERTRRHREKQKREQFELEELRRRCAQVEKELEEKRKEAELWKRRFEDAEKEFEEMKVYSEKLRIVNNQMNQYFTSLGIKYLQQERNKPEEQKS</sequence>
<dbReference type="InterPro" id="IPR017943">
    <property type="entry name" value="Bactericidal_perm-incr_a/b_dom"/>
</dbReference>
<dbReference type="SMART" id="SM00577">
    <property type="entry name" value="CPDc"/>
    <property type="match status" value="1"/>
</dbReference>
<evidence type="ECO:0000256" key="2">
    <source>
        <dbReference type="ARBA" id="ARBA00023157"/>
    </source>
</evidence>
<feature type="coiled-coil region" evidence="3">
    <location>
        <begin position="1038"/>
        <end position="1079"/>
    </location>
</feature>
<reference evidence="6" key="1">
    <citation type="submission" date="2023-06" db="EMBL/GenBank/DDBJ databases">
        <title>Genomic analysis of the entomopathogenic nematode Steinernema hermaphroditum.</title>
        <authorList>
            <person name="Schwarz E.M."/>
            <person name="Heppert J.K."/>
            <person name="Baniya A."/>
            <person name="Schwartz H.T."/>
            <person name="Tan C.-H."/>
            <person name="Antoshechkin I."/>
            <person name="Sternberg P.W."/>
            <person name="Goodrich-Blair H."/>
            <person name="Dillman A.R."/>
        </authorList>
    </citation>
    <scope>NUCLEOTIDE SEQUENCE</scope>
    <source>
        <strain evidence="6">PS9179</strain>
        <tissue evidence="6">Whole animal</tissue>
    </source>
</reference>
<dbReference type="Gene3D" id="3.15.10.10">
    <property type="entry name" value="Bactericidal permeability-increasing protein, domain 1"/>
    <property type="match status" value="1"/>
</dbReference>
<dbReference type="Gene3D" id="3.15.20.10">
    <property type="entry name" value="Bactericidal permeability-increasing protein, domain 2"/>
    <property type="match status" value="1"/>
</dbReference>
<dbReference type="PANTHER" id="PTHR10504:SF143">
    <property type="entry name" value="BPI2 DOMAIN-CONTAINING PROTEIN"/>
    <property type="match status" value="1"/>
</dbReference>
<dbReference type="NCBIfam" id="TIGR02251">
    <property type="entry name" value="HIF-SF_euk"/>
    <property type="match status" value="1"/>
</dbReference>
<dbReference type="InterPro" id="IPR017942">
    <property type="entry name" value="Lipid-bd_serum_glycop_N"/>
</dbReference>